<keyword evidence="3" id="KW-0547">Nucleotide-binding</keyword>
<dbReference type="SUPFAM" id="SSF90123">
    <property type="entry name" value="ABC transporter transmembrane region"/>
    <property type="match status" value="1"/>
</dbReference>
<keyword evidence="12" id="KW-1185">Reference proteome</keyword>
<evidence type="ECO:0000256" key="3">
    <source>
        <dbReference type="ARBA" id="ARBA00022741"/>
    </source>
</evidence>
<feature type="compositionally biased region" description="Low complexity" evidence="7">
    <location>
        <begin position="339"/>
        <end position="363"/>
    </location>
</feature>
<keyword evidence="2 8" id="KW-0812">Transmembrane</keyword>
<evidence type="ECO:0000256" key="8">
    <source>
        <dbReference type="SAM" id="Phobius"/>
    </source>
</evidence>
<evidence type="ECO:0000256" key="5">
    <source>
        <dbReference type="ARBA" id="ARBA00022989"/>
    </source>
</evidence>
<dbReference type="InterPro" id="IPR017871">
    <property type="entry name" value="ABC_transporter-like_CS"/>
</dbReference>
<dbReference type="Gene3D" id="3.40.50.300">
    <property type="entry name" value="P-loop containing nucleotide triphosphate hydrolases"/>
    <property type="match status" value="1"/>
</dbReference>
<feature type="transmembrane region" description="Helical" evidence="8">
    <location>
        <begin position="81"/>
        <end position="98"/>
    </location>
</feature>
<accession>A0ABY4N8C4</accession>
<feature type="domain" description="ABC transmembrane type-1" evidence="10">
    <location>
        <begin position="45"/>
        <end position="328"/>
    </location>
</feature>
<dbReference type="PROSITE" id="PS50893">
    <property type="entry name" value="ABC_TRANSPORTER_2"/>
    <property type="match status" value="1"/>
</dbReference>
<feature type="transmembrane region" description="Helical" evidence="8">
    <location>
        <begin position="183"/>
        <end position="203"/>
    </location>
</feature>
<gene>
    <name evidence="11" type="primary">cydC</name>
    <name evidence="11" type="ORF">M4486_03100</name>
</gene>
<evidence type="ECO:0000313" key="12">
    <source>
        <dbReference type="Proteomes" id="UP001055868"/>
    </source>
</evidence>
<feature type="transmembrane region" description="Helical" evidence="8">
    <location>
        <begin position="44"/>
        <end position="69"/>
    </location>
</feature>
<name>A0ABY4N8C4_9MICO</name>
<feature type="region of interest" description="Disordered" evidence="7">
    <location>
        <begin position="339"/>
        <end position="367"/>
    </location>
</feature>
<proteinExistence type="predicted"/>
<evidence type="ECO:0000256" key="7">
    <source>
        <dbReference type="SAM" id="MobiDB-lite"/>
    </source>
</evidence>
<evidence type="ECO:0000259" key="10">
    <source>
        <dbReference type="PROSITE" id="PS50929"/>
    </source>
</evidence>
<dbReference type="NCBIfam" id="TIGR02868">
    <property type="entry name" value="CydC"/>
    <property type="match status" value="1"/>
</dbReference>
<protein>
    <submittedName>
        <fullName evidence="11">Thiol reductant ABC exporter subunit CydC</fullName>
    </submittedName>
</protein>
<dbReference type="Pfam" id="PF00664">
    <property type="entry name" value="ABC_membrane"/>
    <property type="match status" value="1"/>
</dbReference>
<feature type="transmembrane region" description="Helical" evidence="8">
    <location>
        <begin position="268"/>
        <end position="293"/>
    </location>
</feature>
<keyword evidence="4" id="KW-0067">ATP-binding</keyword>
<dbReference type="SMART" id="SM00382">
    <property type="entry name" value="AAA"/>
    <property type="match status" value="1"/>
</dbReference>
<evidence type="ECO:0000256" key="1">
    <source>
        <dbReference type="ARBA" id="ARBA00004651"/>
    </source>
</evidence>
<dbReference type="InterPro" id="IPR014223">
    <property type="entry name" value="ABC_CydC/D"/>
</dbReference>
<dbReference type="InterPro" id="IPR003593">
    <property type="entry name" value="AAA+_ATPase"/>
</dbReference>
<dbReference type="PROSITE" id="PS50929">
    <property type="entry name" value="ABC_TM1F"/>
    <property type="match status" value="1"/>
</dbReference>
<dbReference type="InterPro" id="IPR039421">
    <property type="entry name" value="Type_1_exporter"/>
</dbReference>
<dbReference type="EMBL" id="CP097218">
    <property type="protein sequence ID" value="UQN30346.1"/>
    <property type="molecule type" value="Genomic_DNA"/>
</dbReference>
<dbReference type="Gene3D" id="1.20.1560.10">
    <property type="entry name" value="ABC transporter type 1, transmembrane domain"/>
    <property type="match status" value="1"/>
</dbReference>
<comment type="subcellular location">
    <subcellularLocation>
        <location evidence="1">Cell membrane</location>
        <topology evidence="1">Multi-pass membrane protein</topology>
    </subcellularLocation>
</comment>
<keyword evidence="5 8" id="KW-1133">Transmembrane helix</keyword>
<evidence type="ECO:0000313" key="11">
    <source>
        <dbReference type="EMBL" id="UQN30346.1"/>
    </source>
</evidence>
<feature type="region of interest" description="Disordered" evidence="7">
    <location>
        <begin position="1"/>
        <end position="24"/>
    </location>
</feature>
<keyword evidence="6 8" id="KW-0472">Membrane</keyword>
<dbReference type="SUPFAM" id="SSF52540">
    <property type="entry name" value="P-loop containing nucleoside triphosphate hydrolases"/>
    <property type="match status" value="1"/>
</dbReference>
<organism evidence="11 12">
    <name type="scientific">Brachybacterium kimchii</name>
    <dbReference type="NCBI Taxonomy" id="2942909"/>
    <lineage>
        <taxon>Bacteria</taxon>
        <taxon>Bacillati</taxon>
        <taxon>Actinomycetota</taxon>
        <taxon>Actinomycetes</taxon>
        <taxon>Micrococcales</taxon>
        <taxon>Dermabacteraceae</taxon>
        <taxon>Brachybacterium</taxon>
    </lineage>
</organism>
<evidence type="ECO:0000256" key="6">
    <source>
        <dbReference type="ARBA" id="ARBA00023136"/>
    </source>
</evidence>
<dbReference type="InterPro" id="IPR003439">
    <property type="entry name" value="ABC_transporter-like_ATP-bd"/>
</dbReference>
<feature type="compositionally biased region" description="Low complexity" evidence="7">
    <location>
        <begin position="1"/>
        <end position="10"/>
    </location>
</feature>
<reference evidence="11" key="1">
    <citation type="submission" date="2022-05" db="EMBL/GenBank/DDBJ databases">
        <title>Genomic analysis of Brachybacterium sp. CBA3104.</title>
        <authorList>
            <person name="Roh S.W."/>
            <person name="Kim Y.B."/>
            <person name="Kim Y."/>
        </authorList>
    </citation>
    <scope>NUCLEOTIDE SEQUENCE</scope>
    <source>
        <strain evidence="11">CBA3104</strain>
    </source>
</reference>
<feature type="transmembrane region" description="Helical" evidence="8">
    <location>
        <begin position="155"/>
        <end position="177"/>
    </location>
</feature>
<feature type="transmembrane region" description="Helical" evidence="8">
    <location>
        <begin position="299"/>
        <end position="322"/>
    </location>
</feature>
<dbReference type="RefSeq" id="WP_249479550.1">
    <property type="nucleotide sequence ID" value="NZ_CP097218.1"/>
</dbReference>
<evidence type="ECO:0000256" key="2">
    <source>
        <dbReference type="ARBA" id="ARBA00022692"/>
    </source>
</evidence>
<dbReference type="PANTHER" id="PTHR24221:SF654">
    <property type="entry name" value="ATP-BINDING CASSETTE SUB-FAMILY B MEMBER 6"/>
    <property type="match status" value="1"/>
</dbReference>
<dbReference type="InterPro" id="IPR027417">
    <property type="entry name" value="P-loop_NTPase"/>
</dbReference>
<dbReference type="PROSITE" id="PS00211">
    <property type="entry name" value="ABC_TRANSPORTER_1"/>
    <property type="match status" value="1"/>
</dbReference>
<evidence type="ECO:0000256" key="4">
    <source>
        <dbReference type="ARBA" id="ARBA00022840"/>
    </source>
</evidence>
<evidence type="ECO:0000259" key="9">
    <source>
        <dbReference type="PROSITE" id="PS50893"/>
    </source>
</evidence>
<dbReference type="Proteomes" id="UP001055868">
    <property type="component" value="Chromosome"/>
</dbReference>
<dbReference type="PANTHER" id="PTHR24221">
    <property type="entry name" value="ATP-BINDING CASSETTE SUB-FAMILY B"/>
    <property type="match status" value="1"/>
</dbReference>
<feature type="domain" description="ABC transporter" evidence="9">
    <location>
        <begin position="377"/>
        <end position="612"/>
    </location>
</feature>
<dbReference type="Pfam" id="PF00005">
    <property type="entry name" value="ABC_tran"/>
    <property type="match status" value="1"/>
</dbReference>
<dbReference type="InterPro" id="IPR011527">
    <property type="entry name" value="ABC1_TM_dom"/>
</dbReference>
<sequence length="612" mass="62137">MSAILSSSNSSGGGSSAGTSSDVVSGPSAVRRMVGLLEIPRSRLLAAVLAAVATLASSFALAALAAWLVTTAWTMPNVLDLTVAVVGVRALGISRGVFRWLDRMLTHDVALRGVVSLRTNLYSALARRRGDALSRVRRGDLLARLGDDAQELGDLVIRAIVPGLVAVVMTVVVVLTIAPLSLPAALCMLLALVLAGVLAPLAAHRAARLTEAAVVETRSELTASGLGVLDDATALRVQGRLDERMEELARAQSDHDAAIDRAALPSALAAASVPAVMILAVLGSVLAAGGAWLHGGAGAGAIGMLVLLPLSSFEAVTALPAAASQLARTRAAAARLEDAVGPDAPAPGPDATGGTDGTAVAAPGGAGTAGRPTALHLSAHGLAAGYGQDAVRVHDLDLDLAPGERIAVTGGSGTGKTTLVQTLAGLLEPVAGIVRLGGDALGALSEDTVRTQMIALLEDAHVFATTVHENLRVARGDVSAKECAAALRAVGLDDWVDTLPRGLDTMLGPDGTTISGGERRRLLLARAVVRAAPITLLDEPTEHLDAARGDDLLRRLLDPADGSLLPVGASALVVTHRVEAIPAGTTVLRILPGGGHELVRAEPRTDEHGSTP</sequence>
<dbReference type="InterPro" id="IPR036640">
    <property type="entry name" value="ABC1_TM_sf"/>
</dbReference>